<name>A0A218Z4C4_9HELO</name>
<dbReference type="InParanoid" id="A0A218Z4C4"/>
<gene>
    <name evidence="2" type="ORF">B2J93_3161</name>
</gene>
<evidence type="ECO:0000313" key="2">
    <source>
        <dbReference type="EMBL" id="OWP02373.1"/>
    </source>
</evidence>
<evidence type="ECO:0000313" key="3">
    <source>
        <dbReference type="Proteomes" id="UP000242519"/>
    </source>
</evidence>
<feature type="compositionally biased region" description="Polar residues" evidence="1">
    <location>
        <begin position="24"/>
        <end position="51"/>
    </location>
</feature>
<accession>A0A218Z4C4</accession>
<dbReference type="OrthoDB" id="3531036at2759"/>
<dbReference type="EMBL" id="MZNU01000236">
    <property type="protein sequence ID" value="OWP02373.1"/>
    <property type="molecule type" value="Genomic_DNA"/>
</dbReference>
<protein>
    <submittedName>
        <fullName evidence="2">Uncharacterized protein</fullName>
    </submittedName>
</protein>
<dbReference type="AlphaFoldDB" id="A0A218Z4C4"/>
<evidence type="ECO:0000256" key="1">
    <source>
        <dbReference type="SAM" id="MobiDB-lite"/>
    </source>
</evidence>
<dbReference type="Proteomes" id="UP000242519">
    <property type="component" value="Unassembled WGS sequence"/>
</dbReference>
<proteinExistence type="predicted"/>
<organism evidence="2 3">
    <name type="scientific">Diplocarpon coronariae</name>
    <dbReference type="NCBI Taxonomy" id="2795749"/>
    <lineage>
        <taxon>Eukaryota</taxon>
        <taxon>Fungi</taxon>
        <taxon>Dikarya</taxon>
        <taxon>Ascomycota</taxon>
        <taxon>Pezizomycotina</taxon>
        <taxon>Leotiomycetes</taxon>
        <taxon>Helotiales</taxon>
        <taxon>Drepanopezizaceae</taxon>
        <taxon>Diplocarpon</taxon>
    </lineage>
</organism>
<keyword evidence="3" id="KW-1185">Reference proteome</keyword>
<comment type="caution">
    <text evidence="2">The sequence shown here is derived from an EMBL/GenBank/DDBJ whole genome shotgun (WGS) entry which is preliminary data.</text>
</comment>
<feature type="region of interest" description="Disordered" evidence="1">
    <location>
        <begin position="23"/>
        <end position="51"/>
    </location>
</feature>
<sequence>MADSMLCREDEMVVEIDSFLDPTTHWSKPGSSSEQSQASTAGYSPSRALSTSNECNSDSDCDVSTISAQQSHIGRFYNYKHAGCNHPYCAEESANVAGGLQLWESAKNVRSSAEPSTVYVISPRWCNYDVYMRKNHINTIARSQCITIASSAKADDVKGVLEQYALGVAAGRVEALTLPLEECEGICGPAEERLVDLLKGFGLSIALREGEELAEMMDRMVLDVDQLGQDFAQVFREVDAFESGVGHGRAYQARREREAFNAGTVEEFERLLRRDW</sequence>
<reference evidence="2 3" key="1">
    <citation type="submission" date="2017-04" db="EMBL/GenBank/DDBJ databases">
        <title>Draft genome sequence of Marssonina coronaria NL1: causal agent of apple blotch.</title>
        <authorList>
            <person name="Cheng Q."/>
        </authorList>
    </citation>
    <scope>NUCLEOTIDE SEQUENCE [LARGE SCALE GENOMIC DNA]</scope>
    <source>
        <strain evidence="2 3">NL1</strain>
    </source>
</reference>